<keyword evidence="3 5" id="KW-0251">Elongation factor</keyword>
<dbReference type="eggNOG" id="COG0264">
    <property type="taxonomic scope" value="Bacteria"/>
</dbReference>
<organism evidence="7 8">
    <name type="scientific">Simkania negevensis (strain ATCC VR-1471 / DSM 27360 / Z)</name>
    <dbReference type="NCBI Taxonomy" id="331113"/>
    <lineage>
        <taxon>Bacteria</taxon>
        <taxon>Pseudomonadati</taxon>
        <taxon>Chlamydiota</taxon>
        <taxon>Chlamydiia</taxon>
        <taxon>Parachlamydiales</taxon>
        <taxon>Simkaniaceae</taxon>
        <taxon>Simkania</taxon>
    </lineage>
</organism>
<dbReference type="InterPro" id="IPR014039">
    <property type="entry name" value="Transl_elong_EFTs/EF1B_dimer"/>
</dbReference>
<dbReference type="InterPro" id="IPR018101">
    <property type="entry name" value="Transl_elong_Ts_CS"/>
</dbReference>
<dbReference type="GO" id="GO:0003746">
    <property type="term" value="F:translation elongation factor activity"/>
    <property type="evidence" value="ECO:0007669"/>
    <property type="project" value="UniProtKB-UniRule"/>
</dbReference>
<dbReference type="GO" id="GO:0005737">
    <property type="term" value="C:cytoplasm"/>
    <property type="evidence" value="ECO:0007669"/>
    <property type="project" value="UniProtKB-SubCell"/>
</dbReference>
<sequence length="283" mass="31291">MSKEITAALVMDLRKRTGVGMSKCKEALVDAGGDIEEAIHILRKKGIASAVKKGERETNEGVIGFAENDKAAYIVEVNAETDFVVQNDRFKEFLKNICDEALAAKPKSVEDFLNQKYSKHPTLTIDEYRAETVHSLGENIQIRRILDFAKGSDRSVGIYSHMGGKIVTVVVIQGAGGQEALAREVAMHVAAESPDFLKPDEVPADVLKKEEDIARSQIQNKPAEIQDKIVQGKVKAYYEQSCLLNQKYVKDPSMTVEEFVAKSAKDAGKSFKVVEFVRWQIGA</sequence>
<dbReference type="PROSITE" id="PS01126">
    <property type="entry name" value="EF_TS_1"/>
    <property type="match status" value="1"/>
</dbReference>
<evidence type="ECO:0000256" key="3">
    <source>
        <dbReference type="ARBA" id="ARBA00022768"/>
    </source>
</evidence>
<dbReference type="SUPFAM" id="SSF46934">
    <property type="entry name" value="UBA-like"/>
    <property type="match status" value="1"/>
</dbReference>
<comment type="similarity">
    <text evidence="1 5">Belongs to the EF-Ts family.</text>
</comment>
<dbReference type="Gene3D" id="1.10.286.20">
    <property type="match status" value="1"/>
</dbReference>
<evidence type="ECO:0000313" key="7">
    <source>
        <dbReference type="EMBL" id="CCB88116.1"/>
    </source>
</evidence>
<evidence type="ECO:0000256" key="2">
    <source>
        <dbReference type="ARBA" id="ARBA00016956"/>
    </source>
</evidence>
<evidence type="ECO:0000256" key="4">
    <source>
        <dbReference type="ARBA" id="ARBA00022917"/>
    </source>
</evidence>
<dbReference type="SUPFAM" id="SSF54713">
    <property type="entry name" value="Elongation factor Ts (EF-Ts), dimerisation domain"/>
    <property type="match status" value="2"/>
</dbReference>
<dbReference type="Gene3D" id="3.30.479.20">
    <property type="entry name" value="Elongation factor Ts, dimerisation domain"/>
    <property type="match status" value="2"/>
</dbReference>
<accession>F8L5X4</accession>
<dbReference type="RefSeq" id="WP_013942583.1">
    <property type="nucleotide sequence ID" value="NC_015713.1"/>
</dbReference>
<dbReference type="InterPro" id="IPR036402">
    <property type="entry name" value="EF-Ts_dimer_sf"/>
</dbReference>
<keyword evidence="5" id="KW-0963">Cytoplasm</keyword>
<feature type="domain" description="Translation elongation factor EFTs/EF1B dimerisation" evidence="6">
    <location>
        <begin position="72"/>
        <end position="282"/>
    </location>
</feature>
<dbReference type="EMBL" id="FR872582">
    <property type="protein sequence ID" value="CCB88116.1"/>
    <property type="molecule type" value="Genomic_DNA"/>
</dbReference>
<name>F8L5X4_SIMNZ</name>
<dbReference type="Proteomes" id="UP000000496">
    <property type="component" value="Chromosome gsn.131"/>
</dbReference>
<proteinExistence type="inferred from homology"/>
<dbReference type="InterPro" id="IPR001816">
    <property type="entry name" value="Transl_elong_EFTs/EF1B"/>
</dbReference>
<dbReference type="KEGG" id="sng:SNE_A02390"/>
<dbReference type="CDD" id="cd14275">
    <property type="entry name" value="UBA_EF-Ts"/>
    <property type="match status" value="1"/>
</dbReference>
<dbReference type="AlphaFoldDB" id="F8L5X4"/>
<dbReference type="HOGENOM" id="CLU_047155_0_0_0"/>
<reference evidence="7 8" key="1">
    <citation type="journal article" date="2011" name="Mol. Biol. Evol.">
        <title>Unity in variety--the pan-genome of the Chlamydiae.</title>
        <authorList>
            <person name="Collingro A."/>
            <person name="Tischler P."/>
            <person name="Weinmaier T."/>
            <person name="Penz T."/>
            <person name="Heinz E."/>
            <person name="Brunham R.C."/>
            <person name="Read T.D."/>
            <person name="Bavoil P.M."/>
            <person name="Sachse K."/>
            <person name="Kahane S."/>
            <person name="Friedman M.G."/>
            <person name="Rattei T."/>
            <person name="Myers G.S."/>
            <person name="Horn M."/>
        </authorList>
    </citation>
    <scope>NUCLEOTIDE SEQUENCE [LARGE SCALE GENOMIC DNA]</scope>
    <source>
        <strain evidence="8">ATCC VR-1471 / Z</strain>
    </source>
</reference>
<protein>
    <recommendedName>
        <fullName evidence="2 5">Elongation factor Ts</fullName>
        <shortName evidence="5">EF-Ts</shortName>
    </recommendedName>
</protein>
<dbReference type="HAMAP" id="MF_00050">
    <property type="entry name" value="EF_Ts"/>
    <property type="match status" value="1"/>
</dbReference>
<dbReference type="Gene3D" id="1.10.8.10">
    <property type="entry name" value="DNA helicase RuvA subunit, C-terminal domain"/>
    <property type="match status" value="1"/>
</dbReference>
<dbReference type="Pfam" id="PF00889">
    <property type="entry name" value="EF_TS"/>
    <property type="match status" value="1"/>
</dbReference>
<gene>
    <name evidence="5 7" type="primary">tsf</name>
    <name evidence="7" type="ordered locus">SNE_A02390</name>
</gene>
<comment type="subcellular location">
    <subcellularLocation>
        <location evidence="5">Cytoplasm</location>
    </subcellularLocation>
</comment>
<dbReference type="FunFam" id="1.10.8.10:FF:000001">
    <property type="entry name" value="Elongation factor Ts"/>
    <property type="match status" value="1"/>
</dbReference>
<feature type="region of interest" description="Involved in Mg(2+) ion dislocation from EF-Tu" evidence="5">
    <location>
        <begin position="81"/>
        <end position="84"/>
    </location>
</feature>
<dbReference type="PANTHER" id="PTHR11741">
    <property type="entry name" value="ELONGATION FACTOR TS"/>
    <property type="match status" value="1"/>
</dbReference>
<dbReference type="PANTHER" id="PTHR11741:SF0">
    <property type="entry name" value="ELONGATION FACTOR TS, MITOCHONDRIAL"/>
    <property type="match status" value="1"/>
</dbReference>
<keyword evidence="8" id="KW-1185">Reference proteome</keyword>
<comment type="function">
    <text evidence="5">Associates with the EF-Tu.GDP complex and induces the exchange of GDP to GTP. It remains bound to the aminoacyl-tRNA.EF-Tu.GTP complex up to the GTP hydrolysis stage on the ribosome.</text>
</comment>
<dbReference type="STRING" id="331113.SNE_A02390"/>
<dbReference type="InterPro" id="IPR009060">
    <property type="entry name" value="UBA-like_sf"/>
</dbReference>
<evidence type="ECO:0000256" key="1">
    <source>
        <dbReference type="ARBA" id="ARBA00005532"/>
    </source>
</evidence>
<evidence type="ECO:0000259" key="6">
    <source>
        <dbReference type="Pfam" id="PF00889"/>
    </source>
</evidence>
<keyword evidence="4 5" id="KW-0648">Protein biosynthesis</keyword>
<dbReference type="OrthoDB" id="9808348at2"/>
<dbReference type="NCBIfam" id="TIGR00116">
    <property type="entry name" value="tsf"/>
    <property type="match status" value="1"/>
</dbReference>
<evidence type="ECO:0000313" key="8">
    <source>
        <dbReference type="Proteomes" id="UP000000496"/>
    </source>
</evidence>
<evidence type="ECO:0000256" key="5">
    <source>
        <dbReference type="HAMAP-Rule" id="MF_00050"/>
    </source>
</evidence>